<dbReference type="Proteomes" id="UP000320443">
    <property type="component" value="Unassembled WGS sequence"/>
</dbReference>
<dbReference type="GO" id="GO:0055070">
    <property type="term" value="P:copper ion homeostasis"/>
    <property type="evidence" value="ECO:0007669"/>
    <property type="project" value="InterPro"/>
</dbReference>
<sequence length="319" mass="32741">MGSPKSLIVTGLGFGAAIGIALGTLVIAPNMDSTPGRGGESNDEVREKYSKLVLDHNIAKAQLDSADSVMGDLGRYVVDGTLVQRPVMVLSMPDANDADVTAVKDLLGSADSTDAGSIKLTEKFLAQESADKLLSLVTTTLPAGAKLDKKKIDAGTHAGQALAAGLMMDAKTTQPLATVDDRATLLRALRDAGYIDYKDGTILPAQAVVIVGGGLTPGEDEESPGKKYAIDTTVKFLEGFESADAAMVYAGRVQSAGDGGVLEKLRAAKTGISTVDSIDHPVSQMASVLAVKEQLDGGRGVYGSAANAEGAAPALPKDL</sequence>
<dbReference type="InterPro" id="IPR021522">
    <property type="entry name" value="MctB"/>
</dbReference>
<dbReference type="GO" id="GO:0016020">
    <property type="term" value="C:membrane"/>
    <property type="evidence" value="ECO:0007669"/>
    <property type="project" value="InterPro"/>
</dbReference>
<keyword evidence="2" id="KW-1185">Reference proteome</keyword>
<gene>
    <name evidence="1" type="ORF">FNY97_04470</name>
</gene>
<proteinExistence type="predicted"/>
<dbReference type="EMBL" id="VKDK01000004">
    <property type="protein sequence ID" value="TRX63150.1"/>
    <property type="molecule type" value="Genomic_DNA"/>
</dbReference>
<dbReference type="RefSeq" id="WP_102234617.1">
    <property type="nucleotide sequence ID" value="NZ_VKDK01000004.1"/>
</dbReference>
<protein>
    <submittedName>
        <fullName evidence="1">Copper transporter</fullName>
    </submittedName>
</protein>
<accession>A0A2N6TFQ8</accession>
<evidence type="ECO:0000313" key="1">
    <source>
        <dbReference type="EMBL" id="TRX63150.1"/>
    </source>
</evidence>
<evidence type="ECO:0000313" key="2">
    <source>
        <dbReference type="Proteomes" id="UP000320443"/>
    </source>
</evidence>
<name>A0A2N6TFQ8_9CORY</name>
<dbReference type="AlphaFoldDB" id="A0A2N6TFQ8"/>
<dbReference type="Pfam" id="PF11382">
    <property type="entry name" value="MctB"/>
    <property type="match status" value="1"/>
</dbReference>
<organism evidence="1 2">
    <name type="scientific">Corynebacterium hiratae</name>
    <dbReference type="NCBI Taxonomy" id="3139423"/>
    <lineage>
        <taxon>Bacteria</taxon>
        <taxon>Bacillati</taxon>
        <taxon>Actinomycetota</taxon>
        <taxon>Actinomycetes</taxon>
        <taxon>Mycobacteriales</taxon>
        <taxon>Corynebacteriaceae</taxon>
        <taxon>Corynebacterium</taxon>
    </lineage>
</organism>
<comment type="caution">
    <text evidence="1">The sequence shown here is derived from an EMBL/GenBank/DDBJ whole genome shotgun (WGS) entry which is preliminary data.</text>
</comment>
<reference evidence="1 2" key="1">
    <citation type="submission" date="2019-07" db="EMBL/GenBank/DDBJ databases">
        <title>Draft genome of C. aurimucosum strain 2274.</title>
        <authorList>
            <person name="Pacheco L.G.C."/>
            <person name="Aguiar E.R.G.R."/>
            <person name="Santos C.S."/>
            <person name="Rocha D.J.P.G."/>
            <person name="Sant'Anna L.O."/>
            <person name="Mattos-Guaraldi A.L."/>
            <person name="Santos L.S."/>
        </authorList>
    </citation>
    <scope>NUCLEOTIDE SEQUENCE [LARGE SCALE GENOMIC DNA]</scope>
    <source>
        <strain evidence="1 2">2274</strain>
    </source>
</reference>